<dbReference type="InterPro" id="IPR007498">
    <property type="entry name" value="PqiA-like"/>
</dbReference>
<evidence type="ECO:0000313" key="3">
    <source>
        <dbReference type="Proteomes" id="UP000501939"/>
    </source>
</evidence>
<accession>A0A6G8S2J8</accession>
<keyword evidence="3" id="KW-1185">Reference proteome</keyword>
<reference evidence="2 3" key="1">
    <citation type="submission" date="2020-03" db="EMBL/GenBank/DDBJ databases">
        <authorList>
            <person name="Zhu W."/>
        </authorList>
    </citation>
    <scope>NUCLEOTIDE SEQUENCE [LARGE SCALE GENOMIC DNA]</scope>
    <source>
        <strain evidence="2 3">185</strain>
    </source>
</reference>
<gene>
    <name evidence="2" type="ORF">G8D99_04660</name>
</gene>
<feature type="transmembrane region" description="Helical" evidence="1">
    <location>
        <begin position="141"/>
        <end position="165"/>
    </location>
</feature>
<protein>
    <submittedName>
        <fullName evidence="2">Paraquat-inducible protein A</fullName>
    </submittedName>
</protein>
<sequence>MHDQARHQWVGCEDCDAVYVRIALASKERAYCPYCGTELYRDLYSFNTLLALVVTSLIIFVIANSFPIVTVELQGIFSQTTLLGAAWTMYQADRAFVGFLILMTTFVVPLLYLLLMAYILSSVMIHPHQPLTVMQVRALRGLYLLRTWGMVEVFLIGILVTLVKLVGMVKVIPGIALWAFAILSLLLVYIVSMKVKDLWDAIEVNGGR</sequence>
<keyword evidence="1" id="KW-1133">Transmembrane helix</keyword>
<organism evidence="2 3">
    <name type="scientific">Acinetobacter lanii</name>
    <dbReference type="NCBI Taxonomy" id="2715163"/>
    <lineage>
        <taxon>Bacteria</taxon>
        <taxon>Pseudomonadati</taxon>
        <taxon>Pseudomonadota</taxon>
        <taxon>Gammaproteobacteria</taxon>
        <taxon>Moraxellales</taxon>
        <taxon>Moraxellaceae</taxon>
        <taxon>Acinetobacter</taxon>
    </lineage>
</organism>
<evidence type="ECO:0000313" key="2">
    <source>
        <dbReference type="EMBL" id="QIO08377.1"/>
    </source>
</evidence>
<keyword evidence="1" id="KW-0472">Membrane</keyword>
<proteinExistence type="predicted"/>
<dbReference type="RefSeq" id="WP_166323072.1">
    <property type="nucleotide sequence ID" value="NZ_CP049916.1"/>
</dbReference>
<dbReference type="KEGG" id="alj:G8D99_04660"/>
<feature type="transmembrane region" description="Helical" evidence="1">
    <location>
        <begin position="49"/>
        <end position="69"/>
    </location>
</feature>
<feature type="transmembrane region" description="Helical" evidence="1">
    <location>
        <begin position="96"/>
        <end position="120"/>
    </location>
</feature>
<keyword evidence="1" id="KW-0812">Transmembrane</keyword>
<evidence type="ECO:0000256" key="1">
    <source>
        <dbReference type="SAM" id="Phobius"/>
    </source>
</evidence>
<dbReference type="AlphaFoldDB" id="A0A6G8S2J8"/>
<dbReference type="Pfam" id="PF04403">
    <property type="entry name" value="PqiA"/>
    <property type="match status" value="1"/>
</dbReference>
<dbReference type="EMBL" id="CP049916">
    <property type="protein sequence ID" value="QIO08377.1"/>
    <property type="molecule type" value="Genomic_DNA"/>
</dbReference>
<feature type="transmembrane region" description="Helical" evidence="1">
    <location>
        <begin position="171"/>
        <end position="191"/>
    </location>
</feature>
<dbReference type="Proteomes" id="UP000501939">
    <property type="component" value="Chromosome"/>
</dbReference>
<name>A0A6G8S2J8_9GAMM</name>